<dbReference type="EMBL" id="FNIV01000001">
    <property type="protein sequence ID" value="SDN64375.1"/>
    <property type="molecule type" value="Genomic_DNA"/>
</dbReference>
<sequence length="318" mass="33544">MRSRLIIAAGALAVAGQAHALHPSPLVEAEWLNDQLGKEDLVVLDVRSSIDDGGDRESFESARIPGSRYSSYTDAGWRENRDGVAGLMPEVAALETLIGELGIDNDDTVVVAAAGTGPTDFGSAARVYWTFKALGHDEVAILNGGVAGWQAQGYEVASGAPEAIAASDFEGRLQEELLATTAEVEAARESDAALVDARPVDFYRGETQSPAARAPGTIPGAVNLPHHDALVERDGAYYLDAEALQANIDALGLAPEAPTVAFCNTGHWAASGWFQLSEVGGLENVSMYDGSMAEWTRDDDRPLHLAERGTVTVGELAD</sequence>
<protein>
    <submittedName>
        <fullName evidence="5">Thiosulfate/3-mercaptopyruvate sulfurtransferase</fullName>
    </submittedName>
</protein>
<keyword evidence="3" id="KW-0732">Signal</keyword>
<dbReference type="PANTHER" id="PTHR11364">
    <property type="entry name" value="THIOSULFATE SULFERTANSFERASE"/>
    <property type="match status" value="1"/>
</dbReference>
<dbReference type="Gene3D" id="3.40.250.10">
    <property type="entry name" value="Rhodanese-like domain"/>
    <property type="match status" value="2"/>
</dbReference>
<dbReference type="CDD" id="cd01448">
    <property type="entry name" value="TST_Repeat_1"/>
    <property type="match status" value="1"/>
</dbReference>
<accession>A0A1H0D2L2</accession>
<feature type="domain" description="Rhodanese" evidence="4">
    <location>
        <begin position="37"/>
        <end position="158"/>
    </location>
</feature>
<dbReference type="InterPro" id="IPR036873">
    <property type="entry name" value="Rhodanese-like_dom_sf"/>
</dbReference>
<keyword evidence="6" id="KW-1185">Reference proteome</keyword>
<feature type="chain" id="PRO_5011696106" evidence="3">
    <location>
        <begin position="21"/>
        <end position="318"/>
    </location>
</feature>
<dbReference type="PROSITE" id="PS50206">
    <property type="entry name" value="RHODANESE_3"/>
    <property type="match status" value="2"/>
</dbReference>
<proteinExistence type="predicted"/>
<evidence type="ECO:0000259" key="4">
    <source>
        <dbReference type="PROSITE" id="PS50206"/>
    </source>
</evidence>
<feature type="signal peptide" evidence="3">
    <location>
        <begin position="1"/>
        <end position="20"/>
    </location>
</feature>
<dbReference type="Pfam" id="PF00581">
    <property type="entry name" value="Rhodanese"/>
    <property type="match status" value="2"/>
</dbReference>
<dbReference type="STRING" id="419597.SAMN04487957_101242"/>
<dbReference type="SMART" id="SM00450">
    <property type="entry name" value="RHOD"/>
    <property type="match status" value="2"/>
</dbReference>
<keyword evidence="1 5" id="KW-0808">Transferase</keyword>
<evidence type="ECO:0000256" key="1">
    <source>
        <dbReference type="ARBA" id="ARBA00022679"/>
    </source>
</evidence>
<dbReference type="RefSeq" id="WP_089676370.1">
    <property type="nucleotide sequence ID" value="NZ_FNIV01000001.1"/>
</dbReference>
<evidence type="ECO:0000313" key="5">
    <source>
        <dbReference type="EMBL" id="SDN64375.1"/>
    </source>
</evidence>
<dbReference type="InterPro" id="IPR045078">
    <property type="entry name" value="TST/MPST-like"/>
</dbReference>
<dbReference type="GO" id="GO:0004792">
    <property type="term" value="F:thiosulfate-cyanide sulfurtransferase activity"/>
    <property type="evidence" value="ECO:0007669"/>
    <property type="project" value="TreeGrafter"/>
</dbReference>
<feature type="domain" description="Rhodanese" evidence="4">
    <location>
        <begin position="188"/>
        <end position="304"/>
    </location>
</feature>
<dbReference type="AlphaFoldDB" id="A0A1H0D2L2"/>
<keyword evidence="5" id="KW-0670">Pyruvate</keyword>
<evidence type="ECO:0000256" key="3">
    <source>
        <dbReference type="SAM" id="SignalP"/>
    </source>
</evidence>
<evidence type="ECO:0000256" key="2">
    <source>
        <dbReference type="ARBA" id="ARBA00022737"/>
    </source>
</evidence>
<dbReference type="SUPFAM" id="SSF52821">
    <property type="entry name" value="Rhodanese/Cell cycle control phosphatase"/>
    <property type="match status" value="2"/>
</dbReference>
<dbReference type="InterPro" id="IPR001763">
    <property type="entry name" value="Rhodanese-like_dom"/>
</dbReference>
<dbReference type="CDD" id="cd01449">
    <property type="entry name" value="TST_Repeat_2"/>
    <property type="match status" value="1"/>
</dbReference>
<keyword evidence="2" id="KW-0677">Repeat</keyword>
<name>A0A1H0D2L2_9GAMM</name>
<evidence type="ECO:0000313" key="6">
    <source>
        <dbReference type="Proteomes" id="UP000199075"/>
    </source>
</evidence>
<dbReference type="Proteomes" id="UP000199075">
    <property type="component" value="Unassembled WGS sequence"/>
</dbReference>
<reference evidence="6" key="1">
    <citation type="submission" date="2016-10" db="EMBL/GenBank/DDBJ databases">
        <authorList>
            <person name="Varghese N."/>
            <person name="Submissions S."/>
        </authorList>
    </citation>
    <scope>NUCLEOTIDE SEQUENCE [LARGE SCALE GENOMIC DNA]</scope>
    <source>
        <strain evidence="6">CGMCC 1.6444</strain>
    </source>
</reference>
<dbReference type="PANTHER" id="PTHR11364:SF27">
    <property type="entry name" value="SULFURTRANSFERASE"/>
    <property type="match status" value="1"/>
</dbReference>
<dbReference type="OrthoDB" id="9781034at2"/>
<gene>
    <name evidence="5" type="ORF">SAMN04487957_101242</name>
</gene>
<organism evidence="5 6">
    <name type="scientific">Halomonas shengliensis</name>
    <dbReference type="NCBI Taxonomy" id="419597"/>
    <lineage>
        <taxon>Bacteria</taxon>
        <taxon>Pseudomonadati</taxon>
        <taxon>Pseudomonadota</taxon>
        <taxon>Gammaproteobacteria</taxon>
        <taxon>Oceanospirillales</taxon>
        <taxon>Halomonadaceae</taxon>
        <taxon>Halomonas</taxon>
    </lineage>
</organism>